<dbReference type="GO" id="GO:0005886">
    <property type="term" value="C:plasma membrane"/>
    <property type="evidence" value="ECO:0007669"/>
    <property type="project" value="TreeGrafter"/>
</dbReference>
<name>A0AAV5T2B5_9BILA</name>
<dbReference type="InterPro" id="IPR011009">
    <property type="entry name" value="Kinase-like_dom_sf"/>
</dbReference>
<dbReference type="EMBL" id="BTSX01000003">
    <property type="protein sequence ID" value="GMS87734.1"/>
    <property type="molecule type" value="Genomic_DNA"/>
</dbReference>
<dbReference type="PROSITE" id="PS00109">
    <property type="entry name" value="PROTEIN_KINASE_TYR"/>
    <property type="match status" value="1"/>
</dbReference>
<dbReference type="Gene3D" id="2.80.10.50">
    <property type="match status" value="1"/>
</dbReference>
<dbReference type="Pfam" id="PF07714">
    <property type="entry name" value="PK_Tyr_Ser-Thr"/>
    <property type="match status" value="1"/>
</dbReference>
<dbReference type="InterPro" id="IPR008999">
    <property type="entry name" value="Actin-crosslinking"/>
</dbReference>
<evidence type="ECO:0000256" key="2">
    <source>
        <dbReference type="ARBA" id="ARBA00051243"/>
    </source>
</evidence>
<dbReference type="AlphaFoldDB" id="A0AAV5T2B5"/>
<evidence type="ECO:0000313" key="5">
    <source>
        <dbReference type="EMBL" id="GMS87734.1"/>
    </source>
</evidence>
<dbReference type="Proteomes" id="UP001432027">
    <property type="component" value="Unassembled WGS sequence"/>
</dbReference>
<keyword evidence="6" id="KW-1185">Reference proteome</keyword>
<dbReference type="GO" id="GO:0004714">
    <property type="term" value="F:transmembrane receptor protein tyrosine kinase activity"/>
    <property type="evidence" value="ECO:0007669"/>
    <property type="project" value="UniProtKB-EC"/>
</dbReference>
<dbReference type="InterPro" id="IPR008266">
    <property type="entry name" value="Tyr_kinase_AS"/>
</dbReference>
<dbReference type="InterPro" id="IPR001245">
    <property type="entry name" value="Ser-Thr/Tyr_kinase_cat_dom"/>
</dbReference>
<dbReference type="PANTHER" id="PTHR24416">
    <property type="entry name" value="TYROSINE-PROTEIN KINASE RECEPTOR"/>
    <property type="match status" value="1"/>
</dbReference>
<evidence type="ECO:0000259" key="4">
    <source>
        <dbReference type="PROSITE" id="PS50011"/>
    </source>
</evidence>
<proteinExistence type="predicted"/>
<dbReference type="PROSITE" id="PS50011">
    <property type="entry name" value="PROTEIN_KINASE_DOM"/>
    <property type="match status" value="1"/>
</dbReference>
<dbReference type="CDD" id="cd00257">
    <property type="entry name" value="beta-trefoil_FSCN-like"/>
    <property type="match status" value="1"/>
</dbReference>
<dbReference type="CDD" id="cd00192">
    <property type="entry name" value="PTKc"/>
    <property type="match status" value="1"/>
</dbReference>
<reference evidence="5" key="1">
    <citation type="submission" date="2023-10" db="EMBL/GenBank/DDBJ databases">
        <title>Genome assembly of Pristionchus species.</title>
        <authorList>
            <person name="Yoshida K."/>
            <person name="Sommer R.J."/>
        </authorList>
    </citation>
    <scope>NUCLEOTIDE SEQUENCE</scope>
    <source>
        <strain evidence="5">RS0144</strain>
    </source>
</reference>
<dbReference type="GO" id="GO:0043235">
    <property type="term" value="C:receptor complex"/>
    <property type="evidence" value="ECO:0007669"/>
    <property type="project" value="TreeGrafter"/>
</dbReference>
<protein>
    <recommendedName>
        <fullName evidence="4">Protein kinase domain-containing protein</fullName>
    </recommendedName>
</protein>
<comment type="subcellular location">
    <subcellularLocation>
        <location evidence="1">Membrane</location>
        <topology evidence="1">Single-pass membrane protein</topology>
    </subcellularLocation>
</comment>
<keyword evidence="3" id="KW-0547">Nucleotide-binding</keyword>
<dbReference type="SMART" id="SM00219">
    <property type="entry name" value="TyrKc"/>
    <property type="match status" value="1"/>
</dbReference>
<dbReference type="GO" id="GO:0005524">
    <property type="term" value="F:ATP binding"/>
    <property type="evidence" value="ECO:0007669"/>
    <property type="project" value="UniProtKB-UniRule"/>
</dbReference>
<dbReference type="PROSITE" id="PS00107">
    <property type="entry name" value="PROTEIN_KINASE_ATP"/>
    <property type="match status" value="1"/>
</dbReference>
<organism evidence="5 6">
    <name type="scientific">Pristionchus entomophagus</name>
    <dbReference type="NCBI Taxonomy" id="358040"/>
    <lineage>
        <taxon>Eukaryota</taxon>
        <taxon>Metazoa</taxon>
        <taxon>Ecdysozoa</taxon>
        <taxon>Nematoda</taxon>
        <taxon>Chromadorea</taxon>
        <taxon>Rhabditida</taxon>
        <taxon>Rhabditina</taxon>
        <taxon>Diplogasteromorpha</taxon>
        <taxon>Diplogasteroidea</taxon>
        <taxon>Neodiplogasteridae</taxon>
        <taxon>Pristionchus</taxon>
    </lineage>
</organism>
<accession>A0AAV5T2B5</accession>
<evidence type="ECO:0000313" key="6">
    <source>
        <dbReference type="Proteomes" id="UP001432027"/>
    </source>
</evidence>
<dbReference type="InterPro" id="IPR020635">
    <property type="entry name" value="Tyr_kinase_cat_dom"/>
</dbReference>
<sequence length="478" mass="53493">NNDVNRWQYAKEDVTKLEHIGKGSFGEVYRGILAGVRPVALKYMIVGNYIDIASFTNEVDIARQCDHENILKTIGICAEPPIIITEIMSSSLDKFLRAPRVALSTVNYLTVAKQIAAGMIYLETMSVIHRDLAARNILIGDTIDTVKVLKTIICTTLSLQISDFGLSRSILGKDYYRSGKSGFPMEWTSPEAFALGNSIAPSKFGKPGHKADVWSYGVVLWELYSDGDNPRRIYSRLTTDPGRQALYDLLTINGDRLPRPTKCPQFLYDKMLACWNIDPSARPTFQQLHDFMCDLIAFVESSADVVQDDRPSSFNISNMRGRSQPSGQNEALIPPRTDKMGEQQAAKVAIEASGQRSLKSLDGLYMCAWRGPSNTEGWYVHMKPECTITGLWYIQPHGGKVVLKGQGDKYLRADPNGGVNIGDLPQAWEMWTPVLNGDGFWSFRCAHGRWLSAHRPDGIVCTNDQTSKAERFALEWWH</sequence>
<dbReference type="InterPro" id="IPR000719">
    <property type="entry name" value="Prot_kinase_dom"/>
</dbReference>
<comment type="catalytic activity">
    <reaction evidence="2">
        <text>L-tyrosyl-[protein] + ATP = O-phospho-L-tyrosyl-[protein] + ADP + H(+)</text>
        <dbReference type="Rhea" id="RHEA:10596"/>
        <dbReference type="Rhea" id="RHEA-COMP:10136"/>
        <dbReference type="Rhea" id="RHEA-COMP:20101"/>
        <dbReference type="ChEBI" id="CHEBI:15378"/>
        <dbReference type="ChEBI" id="CHEBI:30616"/>
        <dbReference type="ChEBI" id="CHEBI:46858"/>
        <dbReference type="ChEBI" id="CHEBI:61978"/>
        <dbReference type="ChEBI" id="CHEBI:456216"/>
        <dbReference type="EC" id="2.7.10.1"/>
    </reaction>
</comment>
<feature type="non-terminal residue" evidence="5">
    <location>
        <position position="1"/>
    </location>
</feature>
<dbReference type="SUPFAM" id="SSF56112">
    <property type="entry name" value="Protein kinase-like (PK-like)"/>
    <property type="match status" value="1"/>
</dbReference>
<dbReference type="PANTHER" id="PTHR24416:SF631">
    <property type="entry name" value="SERINE_THREONINE_TYROSINE KINASE 1"/>
    <property type="match status" value="1"/>
</dbReference>
<evidence type="ECO:0000256" key="1">
    <source>
        <dbReference type="ARBA" id="ARBA00004167"/>
    </source>
</evidence>
<evidence type="ECO:0000256" key="3">
    <source>
        <dbReference type="PROSITE-ProRule" id="PRU10141"/>
    </source>
</evidence>
<comment type="caution">
    <text evidence="5">The sequence shown here is derived from an EMBL/GenBank/DDBJ whole genome shotgun (WGS) entry which is preliminary data.</text>
</comment>
<feature type="domain" description="Protein kinase" evidence="4">
    <location>
        <begin position="14"/>
        <end position="292"/>
    </location>
</feature>
<gene>
    <name evidence="5" type="ORF">PENTCL1PPCAC_9909</name>
</gene>
<feature type="binding site" evidence="3">
    <location>
        <position position="42"/>
    </location>
    <ligand>
        <name>ATP</name>
        <dbReference type="ChEBI" id="CHEBI:30616"/>
    </ligand>
</feature>
<dbReference type="InterPro" id="IPR050122">
    <property type="entry name" value="RTK"/>
</dbReference>
<dbReference type="InterPro" id="IPR017441">
    <property type="entry name" value="Protein_kinase_ATP_BS"/>
</dbReference>
<dbReference type="SUPFAM" id="SSF50405">
    <property type="entry name" value="Actin-crosslinking proteins"/>
    <property type="match status" value="1"/>
</dbReference>
<dbReference type="Gene3D" id="1.10.510.10">
    <property type="entry name" value="Transferase(Phosphotransferase) domain 1"/>
    <property type="match status" value="1"/>
</dbReference>
<dbReference type="GO" id="GO:0007169">
    <property type="term" value="P:cell surface receptor protein tyrosine kinase signaling pathway"/>
    <property type="evidence" value="ECO:0007669"/>
    <property type="project" value="TreeGrafter"/>
</dbReference>
<keyword evidence="3" id="KW-0067">ATP-binding</keyword>